<evidence type="ECO:0000256" key="5">
    <source>
        <dbReference type="ARBA" id="ARBA00022989"/>
    </source>
</evidence>
<dbReference type="InterPro" id="IPR011701">
    <property type="entry name" value="MFS"/>
</dbReference>
<dbReference type="PANTHER" id="PTHR43124">
    <property type="entry name" value="PURINE EFFLUX PUMP PBUE"/>
    <property type="match status" value="1"/>
</dbReference>
<dbReference type="PANTHER" id="PTHR43124:SF3">
    <property type="entry name" value="CHLORAMPHENICOL EFFLUX PUMP RV0191"/>
    <property type="match status" value="1"/>
</dbReference>
<feature type="domain" description="Major facilitator superfamily (MFS) profile" evidence="8">
    <location>
        <begin position="3"/>
        <end position="376"/>
    </location>
</feature>
<dbReference type="SUPFAM" id="SSF103473">
    <property type="entry name" value="MFS general substrate transporter"/>
    <property type="match status" value="1"/>
</dbReference>
<proteinExistence type="predicted"/>
<protein>
    <submittedName>
        <fullName evidence="9">Sugar efflux permease</fullName>
    </submittedName>
</protein>
<keyword evidence="4 7" id="KW-0812">Transmembrane</keyword>
<evidence type="ECO:0000313" key="10">
    <source>
        <dbReference type="Proteomes" id="UP000034455"/>
    </source>
</evidence>
<evidence type="ECO:0000256" key="1">
    <source>
        <dbReference type="ARBA" id="ARBA00004651"/>
    </source>
</evidence>
<dbReference type="InterPro" id="IPR020846">
    <property type="entry name" value="MFS_dom"/>
</dbReference>
<dbReference type="CDD" id="cd17324">
    <property type="entry name" value="MFS_NepI_like"/>
    <property type="match status" value="1"/>
</dbReference>
<dbReference type="RefSeq" id="WP_046467749.1">
    <property type="nucleotide sequence ID" value="NZ_LAKJ01000014.1"/>
</dbReference>
<evidence type="ECO:0000259" key="8">
    <source>
        <dbReference type="PROSITE" id="PS50850"/>
    </source>
</evidence>
<keyword evidence="6 7" id="KW-0472">Membrane</keyword>
<feature type="transmembrane region" description="Helical" evidence="7">
    <location>
        <begin position="352"/>
        <end position="375"/>
    </location>
</feature>
<dbReference type="AlphaFoldDB" id="A0A0M2NY03"/>
<keyword evidence="2" id="KW-0813">Transport</keyword>
<evidence type="ECO:0000313" key="9">
    <source>
        <dbReference type="EMBL" id="KKI63399.1"/>
    </source>
</evidence>
<dbReference type="Proteomes" id="UP000034455">
    <property type="component" value="Unassembled WGS sequence"/>
</dbReference>
<feature type="transmembrane region" description="Helical" evidence="7">
    <location>
        <begin position="69"/>
        <end position="86"/>
    </location>
</feature>
<dbReference type="GO" id="GO:0022857">
    <property type="term" value="F:transmembrane transporter activity"/>
    <property type="evidence" value="ECO:0007669"/>
    <property type="project" value="InterPro"/>
</dbReference>
<organism evidence="9 10">
    <name type="scientific">Staphylococcus cohnii subsp. cohnii</name>
    <dbReference type="NCBI Taxonomy" id="74704"/>
    <lineage>
        <taxon>Bacteria</taxon>
        <taxon>Bacillati</taxon>
        <taxon>Bacillota</taxon>
        <taxon>Bacilli</taxon>
        <taxon>Bacillales</taxon>
        <taxon>Staphylococcaceae</taxon>
        <taxon>Staphylococcus</taxon>
        <taxon>Staphylococcus cohnii species complex</taxon>
    </lineage>
</organism>
<dbReference type="GO" id="GO:0005886">
    <property type="term" value="C:plasma membrane"/>
    <property type="evidence" value="ECO:0007669"/>
    <property type="project" value="UniProtKB-SubCell"/>
</dbReference>
<feature type="transmembrane region" description="Helical" evidence="7">
    <location>
        <begin position="263"/>
        <end position="280"/>
    </location>
</feature>
<evidence type="ECO:0000256" key="3">
    <source>
        <dbReference type="ARBA" id="ARBA00022475"/>
    </source>
</evidence>
<gene>
    <name evidence="9" type="ORF">UF66_0816</name>
</gene>
<sequence>MKRIWILTLGMFALGMDTYIVAGLLPDMGDSFNKSGAEIGQGVTVFTLFFALSAPIFSTVLAKFPVKSILLIALLTFGLANFATMLSPNYSIYIISRCIAGLGAGLFSPMAVSSGGHLVDNKNKGKALAFIVGGMSIGTVIGVPLGLQIANLVNWRFAIAIIVIVSAIAFISIATYLPNFKMPAAPSLKERFSLFVNPHVLSVVSVTVCAAIASLGLYTYLSQVINDALSPKYITIFLTAWGIGGLLGSFGVGIVIDKFKNTKFLMLLILICLSLSILAIPTLIKVPVLGLIPFILWGAMGWATQAPQQHILLQNHPDHGSASVALNSSLNYLGSAVGAALGGLLLSQGLSVAFLIYSAFVVVVIGIVIQLLNILTDKERI</sequence>
<evidence type="ECO:0000256" key="4">
    <source>
        <dbReference type="ARBA" id="ARBA00022692"/>
    </source>
</evidence>
<feature type="transmembrane region" description="Helical" evidence="7">
    <location>
        <begin position="92"/>
        <end position="115"/>
    </location>
</feature>
<dbReference type="PATRIC" id="fig|74704.6.peg.832"/>
<accession>A0A0M2NY03</accession>
<feature type="transmembrane region" description="Helical" evidence="7">
    <location>
        <begin position="39"/>
        <end position="62"/>
    </location>
</feature>
<evidence type="ECO:0000256" key="6">
    <source>
        <dbReference type="ARBA" id="ARBA00023136"/>
    </source>
</evidence>
<dbReference type="InterPro" id="IPR036259">
    <property type="entry name" value="MFS_trans_sf"/>
</dbReference>
<comment type="subcellular location">
    <subcellularLocation>
        <location evidence="1">Cell membrane</location>
        <topology evidence="1">Multi-pass membrane protein</topology>
    </subcellularLocation>
</comment>
<name>A0A0M2NY03_STACC</name>
<reference evidence="9 10" key="1">
    <citation type="submission" date="2015-03" db="EMBL/GenBank/DDBJ databases">
        <title>Genome Assembly of Staphylococcus cohnii subsp. cohnii strain G22B2.</title>
        <authorList>
            <person name="Nair G."/>
            <person name="Kaur G."/>
            <person name="Khatri I."/>
            <person name="Singh N.K."/>
            <person name="Sathyabama S."/>
            <person name="Maurya S.K."/>
            <person name="Subramanian S."/>
            <person name="Agrewala J.N."/>
            <person name="Mayilraj S."/>
        </authorList>
    </citation>
    <scope>NUCLEOTIDE SEQUENCE [LARGE SCALE GENOMIC DNA]</scope>
    <source>
        <strain evidence="9 10">G22B2</strain>
    </source>
</reference>
<evidence type="ECO:0000256" key="7">
    <source>
        <dbReference type="SAM" id="Phobius"/>
    </source>
</evidence>
<dbReference type="EMBL" id="LAKJ01000014">
    <property type="protein sequence ID" value="KKI63399.1"/>
    <property type="molecule type" value="Genomic_DNA"/>
</dbReference>
<keyword evidence="3" id="KW-1003">Cell membrane</keyword>
<dbReference type="InterPro" id="IPR050189">
    <property type="entry name" value="MFS_Efflux_Transporters"/>
</dbReference>
<feature type="transmembrane region" description="Helical" evidence="7">
    <location>
        <begin position="127"/>
        <end position="149"/>
    </location>
</feature>
<keyword evidence="5 7" id="KW-1133">Transmembrane helix</keyword>
<dbReference type="Gene3D" id="1.20.1250.20">
    <property type="entry name" value="MFS general substrate transporter like domains"/>
    <property type="match status" value="1"/>
</dbReference>
<dbReference type="Pfam" id="PF07690">
    <property type="entry name" value="MFS_1"/>
    <property type="match status" value="1"/>
</dbReference>
<evidence type="ECO:0000256" key="2">
    <source>
        <dbReference type="ARBA" id="ARBA00022448"/>
    </source>
</evidence>
<feature type="transmembrane region" description="Helical" evidence="7">
    <location>
        <begin position="233"/>
        <end position="256"/>
    </location>
</feature>
<feature type="transmembrane region" description="Helical" evidence="7">
    <location>
        <begin position="198"/>
        <end position="221"/>
    </location>
</feature>
<comment type="caution">
    <text evidence="9">The sequence shown here is derived from an EMBL/GenBank/DDBJ whole genome shotgun (WGS) entry which is preliminary data.</text>
</comment>
<feature type="transmembrane region" description="Helical" evidence="7">
    <location>
        <begin position="155"/>
        <end position="177"/>
    </location>
</feature>
<dbReference type="PROSITE" id="PS50850">
    <property type="entry name" value="MFS"/>
    <property type="match status" value="1"/>
</dbReference>